<dbReference type="Proteomes" id="UP000001175">
    <property type="component" value="Chromosome"/>
</dbReference>
<dbReference type="InterPro" id="IPR019734">
    <property type="entry name" value="TPR_rpt"/>
</dbReference>
<dbReference type="InterPro" id="IPR002201">
    <property type="entry name" value="Glyco_trans_9"/>
</dbReference>
<keyword evidence="2 3" id="KW-0802">TPR repeat</keyword>
<dbReference type="PANTHER" id="PTHR44858">
    <property type="entry name" value="TETRATRICOPEPTIDE REPEAT PROTEIN 6"/>
    <property type="match status" value="1"/>
</dbReference>
<dbReference type="Gene3D" id="3.40.50.2000">
    <property type="entry name" value="Glycogen Phosphorylase B"/>
    <property type="match status" value="1"/>
</dbReference>
<dbReference type="SMART" id="SM00028">
    <property type="entry name" value="TPR"/>
    <property type="match status" value="2"/>
</dbReference>
<evidence type="ECO:0000256" key="3">
    <source>
        <dbReference type="PROSITE-ProRule" id="PRU00339"/>
    </source>
</evidence>
<evidence type="ECO:0000256" key="2">
    <source>
        <dbReference type="ARBA" id="ARBA00022803"/>
    </source>
</evidence>
<proteinExistence type="predicted"/>
<dbReference type="eggNOG" id="COG0457">
    <property type="taxonomic scope" value="Bacteria"/>
</dbReference>
<dbReference type="PANTHER" id="PTHR44858:SF1">
    <property type="entry name" value="UDP-N-ACETYLGLUCOSAMINE--PEPTIDE N-ACETYLGLUCOSAMINYLTRANSFERASE SPINDLY-RELATED"/>
    <property type="match status" value="1"/>
</dbReference>
<dbReference type="RefSeq" id="WP_011243764.1">
    <property type="nucleotide sequence ID" value="NC_006576.1"/>
</dbReference>
<accession>A0A0H3K661</accession>
<dbReference type="Pfam" id="PF01075">
    <property type="entry name" value="Glyco_transf_9"/>
    <property type="match status" value="1"/>
</dbReference>
<dbReference type="KEGG" id="syc:syc1454_c"/>
<organism evidence="4 5">
    <name type="scientific">Synechococcus sp. (strain ATCC 27144 / PCC 6301 / SAUG 1402/1)</name>
    <name type="common">Anacystis nidulans</name>
    <dbReference type="NCBI Taxonomy" id="269084"/>
    <lineage>
        <taxon>Bacteria</taxon>
        <taxon>Bacillati</taxon>
        <taxon>Cyanobacteriota</taxon>
        <taxon>Cyanophyceae</taxon>
        <taxon>Synechococcales</taxon>
        <taxon>Synechococcaceae</taxon>
        <taxon>Synechococcus</taxon>
    </lineage>
</organism>
<dbReference type="Pfam" id="PF14559">
    <property type="entry name" value="TPR_19"/>
    <property type="match status" value="1"/>
</dbReference>
<dbReference type="InterPro" id="IPR050498">
    <property type="entry name" value="Ycf3"/>
</dbReference>
<gene>
    <name evidence="4" type="ordered locus">syc1454_c</name>
</gene>
<feature type="repeat" description="TPR" evidence="3">
    <location>
        <begin position="99"/>
        <end position="132"/>
    </location>
</feature>
<sequence length="451" mass="51248">MQLQQWAEQAASQQDWSTALQLIELAAWQEPDNPQILCRWGDWLAAAGQPEEAIAAYQAVLEFQPGCPQSIAAWAAVLNEQGQFAEAIALLDQASEQTADLWHQRAVALQSLGDWPQALTSCDSALQLDPTAAESQFLRSKLRLGLGDWSQGSPEYESRLLVFSELRDRLPSFGCPLWQGEDLTNKTLLIWGEQGYGDQIQFVRYLSVLHDRWPETPLLLLVSEPLVDLFRQLAIANLQVATQFTFETESAYDFHLPLLSLPERLGATADVIPLAQGYLPRSLQSEIRLQANPRQLQVGFVWQAGETSDRRYQWRQASKSVPLEQFLQLRLQVNHCQFWSLQVGPARQSLLQNWDWADCDLADRMHSFADTAAVLNQMDLLITVDTAIAHLAGALEIPTWLLLPKFADWRWSLTGSETPWYQSMRLYRQAIAGDWRSVFEQLQQDLNSRPY</sequence>
<evidence type="ECO:0000256" key="1">
    <source>
        <dbReference type="ARBA" id="ARBA00022737"/>
    </source>
</evidence>
<dbReference type="InterPro" id="IPR011990">
    <property type="entry name" value="TPR-like_helical_dom_sf"/>
</dbReference>
<dbReference type="SUPFAM" id="SSF53756">
    <property type="entry name" value="UDP-Glycosyltransferase/glycogen phosphorylase"/>
    <property type="match status" value="1"/>
</dbReference>
<dbReference type="GO" id="GO:0016757">
    <property type="term" value="F:glycosyltransferase activity"/>
    <property type="evidence" value="ECO:0007669"/>
    <property type="project" value="InterPro"/>
</dbReference>
<dbReference type="EMBL" id="AP008231">
    <property type="protein sequence ID" value="BAD79644.1"/>
    <property type="molecule type" value="Genomic_DNA"/>
</dbReference>
<reference evidence="4 5" key="1">
    <citation type="journal article" date="2007" name="Photosyn. Res.">
        <title>Complete nucleotide sequence of the freshwater unicellular cyanobacterium Synechococcus elongatus PCC 6301 chromosome: gene content and organization.</title>
        <authorList>
            <person name="Sugita C."/>
            <person name="Ogata K."/>
            <person name="Shikata M."/>
            <person name="Jikuya H."/>
            <person name="Takano J."/>
            <person name="Furumichi M."/>
            <person name="Kanehisa M."/>
            <person name="Omata T."/>
            <person name="Sugiura M."/>
            <person name="Sugita M."/>
        </authorList>
    </citation>
    <scope>NUCLEOTIDE SEQUENCE [LARGE SCALE GENOMIC DNA]</scope>
    <source>
        <strain evidence="5">ATCC 27144 / PCC 6301 / SAUG 1402/1</strain>
    </source>
</reference>
<keyword evidence="1" id="KW-0677">Repeat</keyword>
<evidence type="ECO:0000313" key="5">
    <source>
        <dbReference type="Proteomes" id="UP000001175"/>
    </source>
</evidence>
<dbReference type="Gene3D" id="1.25.40.10">
    <property type="entry name" value="Tetratricopeptide repeat domain"/>
    <property type="match status" value="1"/>
</dbReference>
<evidence type="ECO:0000313" key="4">
    <source>
        <dbReference type="EMBL" id="BAD79644.1"/>
    </source>
</evidence>
<dbReference type="SUPFAM" id="SSF48452">
    <property type="entry name" value="TPR-like"/>
    <property type="match status" value="1"/>
</dbReference>
<name>A0A0H3K661_SYNP6</name>
<protein>
    <recommendedName>
        <fullName evidence="6">Tetratricopeptide repeat protein</fullName>
    </recommendedName>
</protein>
<dbReference type="eggNOG" id="COG0859">
    <property type="taxonomic scope" value="Bacteria"/>
</dbReference>
<dbReference type="AlphaFoldDB" id="A0A0H3K661"/>
<evidence type="ECO:0008006" key="6">
    <source>
        <dbReference type="Google" id="ProtNLM"/>
    </source>
</evidence>
<dbReference type="PROSITE" id="PS50005">
    <property type="entry name" value="TPR"/>
    <property type="match status" value="1"/>
</dbReference>